<proteinExistence type="predicted"/>
<reference evidence="1" key="1">
    <citation type="journal article" date="2020" name="Stud. Mycol.">
        <title>101 Dothideomycetes genomes: a test case for predicting lifestyles and emergence of pathogens.</title>
        <authorList>
            <person name="Haridas S."/>
            <person name="Albert R."/>
            <person name="Binder M."/>
            <person name="Bloem J."/>
            <person name="Labutti K."/>
            <person name="Salamov A."/>
            <person name="Andreopoulos B."/>
            <person name="Baker S."/>
            <person name="Barry K."/>
            <person name="Bills G."/>
            <person name="Bluhm B."/>
            <person name="Cannon C."/>
            <person name="Castanera R."/>
            <person name="Culley D."/>
            <person name="Daum C."/>
            <person name="Ezra D."/>
            <person name="Gonzalez J."/>
            <person name="Henrissat B."/>
            <person name="Kuo A."/>
            <person name="Liang C."/>
            <person name="Lipzen A."/>
            <person name="Lutzoni F."/>
            <person name="Magnuson J."/>
            <person name="Mondo S."/>
            <person name="Nolan M."/>
            <person name="Ohm R."/>
            <person name="Pangilinan J."/>
            <person name="Park H.-J."/>
            <person name="Ramirez L."/>
            <person name="Alfaro M."/>
            <person name="Sun H."/>
            <person name="Tritt A."/>
            <person name="Yoshinaga Y."/>
            <person name="Zwiers L.-H."/>
            <person name="Turgeon B."/>
            <person name="Goodwin S."/>
            <person name="Spatafora J."/>
            <person name="Crous P."/>
            <person name="Grigoriev I."/>
        </authorList>
    </citation>
    <scope>NUCLEOTIDE SEQUENCE</scope>
    <source>
        <strain evidence="1">CBS 627.86</strain>
    </source>
</reference>
<evidence type="ECO:0000313" key="1">
    <source>
        <dbReference type="EMBL" id="KAF2120886.1"/>
    </source>
</evidence>
<dbReference type="PANTHER" id="PTHR37540:SF5">
    <property type="entry name" value="TRANSCRIPTION FACTOR DOMAIN-CONTAINING PROTEIN"/>
    <property type="match status" value="1"/>
</dbReference>
<gene>
    <name evidence="1" type="ORF">BDV96DRAFT_641538</name>
</gene>
<evidence type="ECO:0000313" key="2">
    <source>
        <dbReference type="Proteomes" id="UP000799770"/>
    </source>
</evidence>
<name>A0A6A5ZNS9_9PLEO</name>
<keyword evidence="2" id="KW-1185">Reference proteome</keyword>
<protein>
    <submittedName>
        <fullName evidence="1">Uncharacterized protein</fullName>
    </submittedName>
</protein>
<dbReference type="PANTHER" id="PTHR37540">
    <property type="entry name" value="TRANSCRIPTION FACTOR (ACR-2), PUTATIVE-RELATED-RELATED"/>
    <property type="match status" value="1"/>
</dbReference>
<dbReference type="Proteomes" id="UP000799770">
    <property type="component" value="Unassembled WGS sequence"/>
</dbReference>
<organism evidence="1 2">
    <name type="scientific">Lophiotrema nucula</name>
    <dbReference type="NCBI Taxonomy" id="690887"/>
    <lineage>
        <taxon>Eukaryota</taxon>
        <taxon>Fungi</taxon>
        <taxon>Dikarya</taxon>
        <taxon>Ascomycota</taxon>
        <taxon>Pezizomycotina</taxon>
        <taxon>Dothideomycetes</taxon>
        <taxon>Pleosporomycetidae</taxon>
        <taxon>Pleosporales</taxon>
        <taxon>Lophiotremataceae</taxon>
        <taxon>Lophiotrema</taxon>
    </lineage>
</organism>
<accession>A0A6A5ZNS9</accession>
<dbReference type="EMBL" id="ML977313">
    <property type="protein sequence ID" value="KAF2120886.1"/>
    <property type="molecule type" value="Genomic_DNA"/>
</dbReference>
<dbReference type="AlphaFoldDB" id="A0A6A5ZNS9"/>
<sequence length="375" mass="42113">MVHRPLQDGLLSPAISINSNDELRLEDEGGHLIPLNLNWRPSPYQQLGQGVSDPFQPMPPSLDPRMSKHLYYYVNIMMSDMHPSYSTNMVRKTFGCKAWVWSDELTMSPISAFSATSRALFSGDLRRHDQGLGGQNPGFHDAGISDLILLETFTGNIADATAHMGGLSRIAALRAKGGPLPYSIAAKVTAADIKLATLSSRKTIAPFTLFPKISLPLPSISHLLPDLAHSLIAMWPKISDNSSIVELFHDLASQTRHTEAVYRWIYPYTETDAYYEYINDHNLWIEHRLLSYTSSNMREECVRVACILYCNIALIRGYPMEAALVHNTLVVLKRALENYEEGWKGVEEVRLWVLLIGAYASRGQEDEGFFVIAFR</sequence>
<dbReference type="OrthoDB" id="4158087at2759"/>